<dbReference type="InterPro" id="IPR050464">
    <property type="entry name" value="Zeta_carotene_desat/Oxidored"/>
</dbReference>
<dbReference type="GO" id="GO:0016491">
    <property type="term" value="F:oxidoreductase activity"/>
    <property type="evidence" value="ECO:0007669"/>
    <property type="project" value="InterPro"/>
</dbReference>
<evidence type="ECO:0000313" key="3">
    <source>
        <dbReference type="Proteomes" id="UP000321181"/>
    </source>
</evidence>
<accession>A0A512D7S4</accession>
<dbReference type="SUPFAM" id="SSF51905">
    <property type="entry name" value="FAD/NAD(P)-binding domain"/>
    <property type="match status" value="1"/>
</dbReference>
<dbReference type="EMBL" id="BJYY01000001">
    <property type="protein sequence ID" value="GEO32534.1"/>
    <property type="molecule type" value="Genomic_DNA"/>
</dbReference>
<dbReference type="Proteomes" id="UP000321181">
    <property type="component" value="Unassembled WGS sequence"/>
</dbReference>
<organism evidence="2 3">
    <name type="scientific">Cellulomonas aerilata</name>
    <dbReference type="NCBI Taxonomy" id="515326"/>
    <lineage>
        <taxon>Bacteria</taxon>
        <taxon>Bacillati</taxon>
        <taxon>Actinomycetota</taxon>
        <taxon>Actinomycetes</taxon>
        <taxon>Micrococcales</taxon>
        <taxon>Cellulomonadaceae</taxon>
        <taxon>Cellulomonas</taxon>
    </lineage>
</organism>
<feature type="domain" description="Amine oxidase" evidence="1">
    <location>
        <begin position="35"/>
        <end position="488"/>
    </location>
</feature>
<evidence type="ECO:0000259" key="1">
    <source>
        <dbReference type="Pfam" id="PF01593"/>
    </source>
</evidence>
<gene>
    <name evidence="2" type="ORF">CAE01nite_02590</name>
</gene>
<dbReference type="PANTHER" id="PTHR42923">
    <property type="entry name" value="PROTOPORPHYRINOGEN OXIDASE"/>
    <property type="match status" value="1"/>
</dbReference>
<dbReference type="PANTHER" id="PTHR42923:SF3">
    <property type="entry name" value="PROTOPORPHYRINOGEN OXIDASE"/>
    <property type="match status" value="1"/>
</dbReference>
<dbReference type="SUPFAM" id="SSF54373">
    <property type="entry name" value="FAD-linked reductases, C-terminal domain"/>
    <property type="match status" value="1"/>
</dbReference>
<proteinExistence type="predicted"/>
<evidence type="ECO:0000313" key="2">
    <source>
        <dbReference type="EMBL" id="GEO32534.1"/>
    </source>
</evidence>
<sequence length="499" mass="49070">MTAVDDVPDVAPATRDGAADARGDALDAVVVGAGVAGLVAARDLAVAGLRVLVVDAATAPGGAVTRHTVAGLDLDAGAESFATRGGTVAALAGELGLGAAVTAPAPLGAWVQLPSGAGTLPRAGLLGVPADPWAPDVRRTIGLLGALRAGVDRLLPPGVGVHPATTFGSLVRVRMGRRVLDRLVAPVVGGVHAADPSDLDVRTVAPGLLPALAEHGSLGAAVASLRALAPAGAAVGGLVGGMHTLPRALERDLTARGGHVAAGTRAVSVTRTGTVWSVRVAGPDGDGEVTAPRLVLATPATATVGLLAPVLPALSGLRPDPGADVVLVTLVVDAPALDAAPRGTGVLVAPAAQGTGPDGPRAKALTHATAKWPWLARAAGPGRHVLRLSYGRAGDAGLADVADLPDADLTTLALRDASTLLGVPLTPDQVVGSARVRWSQSLPQPSATHRAAADAVRTQVAAVDGLEVCGAWVAGNGLAAVVPHARAAAGRLTAPLPTS</sequence>
<dbReference type="Gene3D" id="3.90.660.20">
    <property type="entry name" value="Protoporphyrinogen oxidase, mitochondrial, domain 2"/>
    <property type="match status" value="1"/>
</dbReference>
<dbReference type="Gene3D" id="3.50.50.60">
    <property type="entry name" value="FAD/NAD(P)-binding domain"/>
    <property type="match status" value="1"/>
</dbReference>
<dbReference type="Pfam" id="PF01593">
    <property type="entry name" value="Amino_oxidase"/>
    <property type="match status" value="1"/>
</dbReference>
<comment type="caution">
    <text evidence="2">The sequence shown here is derived from an EMBL/GenBank/DDBJ whole genome shotgun (WGS) entry which is preliminary data.</text>
</comment>
<dbReference type="RefSeq" id="WP_307724964.1">
    <property type="nucleotide sequence ID" value="NZ_BAAARM010000001.1"/>
</dbReference>
<name>A0A512D7S4_9CELL</name>
<dbReference type="InterPro" id="IPR036188">
    <property type="entry name" value="FAD/NAD-bd_sf"/>
</dbReference>
<keyword evidence="3" id="KW-1185">Reference proteome</keyword>
<protein>
    <submittedName>
        <fullName evidence="2">Protoporphyrinogen oxidase</fullName>
    </submittedName>
</protein>
<reference evidence="2 3" key="1">
    <citation type="submission" date="2019-07" db="EMBL/GenBank/DDBJ databases">
        <title>Whole genome shotgun sequence of Cellulomonas aerilata NBRC 106308.</title>
        <authorList>
            <person name="Hosoyama A."/>
            <person name="Uohara A."/>
            <person name="Ohji S."/>
            <person name="Ichikawa N."/>
        </authorList>
    </citation>
    <scope>NUCLEOTIDE SEQUENCE [LARGE SCALE GENOMIC DNA]</scope>
    <source>
        <strain evidence="2 3">NBRC 106308</strain>
    </source>
</reference>
<dbReference type="Gene3D" id="1.10.3110.10">
    <property type="entry name" value="protoporphyrinogen ix oxidase, domain 3"/>
    <property type="match status" value="1"/>
</dbReference>
<dbReference type="AlphaFoldDB" id="A0A512D7S4"/>
<dbReference type="InterPro" id="IPR002937">
    <property type="entry name" value="Amino_oxidase"/>
</dbReference>